<keyword evidence="1" id="KW-1133">Transmembrane helix</keyword>
<dbReference type="AlphaFoldDB" id="A0A7W3MZX0"/>
<accession>A0A7W3MZX0</accession>
<dbReference type="InterPro" id="IPR008930">
    <property type="entry name" value="Terpenoid_cyclase/PrenylTrfase"/>
</dbReference>
<dbReference type="RefSeq" id="WP_182706265.1">
    <property type="nucleotide sequence ID" value="NZ_JACJII010000001.1"/>
</dbReference>
<dbReference type="Gene3D" id="1.50.10.20">
    <property type="match status" value="1"/>
</dbReference>
<keyword evidence="1" id="KW-0812">Transmembrane</keyword>
<protein>
    <recommendedName>
        <fullName evidence="2">Squalene cyclase C-terminal domain-containing protein</fullName>
    </recommendedName>
</protein>
<dbReference type="Proteomes" id="UP000539313">
    <property type="component" value="Unassembled WGS sequence"/>
</dbReference>
<comment type="caution">
    <text evidence="3">The sequence shown here is derived from an EMBL/GenBank/DDBJ whole genome shotgun (WGS) entry which is preliminary data.</text>
</comment>
<keyword evidence="1" id="KW-0472">Membrane</keyword>
<gene>
    <name evidence="3" type="ORF">HNR21_003836</name>
</gene>
<evidence type="ECO:0000313" key="4">
    <source>
        <dbReference type="Proteomes" id="UP000539313"/>
    </source>
</evidence>
<reference evidence="3 4" key="1">
    <citation type="submission" date="2020-08" db="EMBL/GenBank/DDBJ databases">
        <title>Sequencing the genomes of 1000 actinobacteria strains.</title>
        <authorList>
            <person name="Klenk H.-P."/>
        </authorList>
    </citation>
    <scope>NUCLEOTIDE SEQUENCE [LARGE SCALE GENOMIC DNA]</scope>
    <source>
        <strain evidence="3 4">DSM 45823</strain>
    </source>
</reference>
<feature type="domain" description="Squalene cyclase C-terminal" evidence="2">
    <location>
        <begin position="310"/>
        <end position="423"/>
    </location>
</feature>
<feature type="transmembrane region" description="Helical" evidence="1">
    <location>
        <begin position="561"/>
        <end position="581"/>
    </location>
</feature>
<keyword evidence="4" id="KW-1185">Reference proteome</keyword>
<feature type="transmembrane region" description="Helical" evidence="1">
    <location>
        <begin position="529"/>
        <end position="549"/>
    </location>
</feature>
<name>A0A7W3MZX0_9ACTN</name>
<dbReference type="Pfam" id="PF13243">
    <property type="entry name" value="SQHop_cyclase_C"/>
    <property type="match status" value="1"/>
</dbReference>
<evidence type="ECO:0000313" key="3">
    <source>
        <dbReference type="EMBL" id="MBA9004954.1"/>
    </source>
</evidence>
<sequence length="602" mass="65713">MSVPEPRRPVPPAGRSGARPVRVELVLLDAAGEHVLVHDSGGRLSCPHLTVTGDPTGHDHRELGELVRGLAARQLDLDVEPLGLLDVAVRPDQPGDAMHLAVAAVLRGAPPEAAGLRLLPVADLRSRRRDLRRPEHFEAARNWHRAARCAPGLAGRIEDALHRAVAFTERRRTTESGHWGWEQYMQRRGSIGTMSTAHGVLISLHGARDRTGEQVERGLDTLRGMQNDDGGWQIKWSLVGGTADVSITESTCACLWAFREARRDPGVEEAVDRGLKWLERQQRQGGGWASAALDGGRPLVFPTAWAVRMLACHGRADAVRQSVQWLRAAQCPDGGWGATSAVGDETVSSSPAYTAAALLALRQAGLPPTDRVVESGCEYLLRTFRPDQPEPWEPTSFTTPVDPQRPVHMDFRHFATPWALAALCECGYDLSHPVVLSATLQLLDLERPGGGWRSTLTAPDVTPIWAVHGAVFALRTVLDSSVRDLAPLVLGRHHEAERRALARLSGGLVDRHARPPEPRRTWRNRMTTVWLALLTVTVLLLVLGQFGVLEQLQSSSGRDKILAGATTVLVTVLGALAPAVLAEEYRIRRSRGQAGRDREIPP</sequence>
<dbReference type="SUPFAM" id="SSF48239">
    <property type="entry name" value="Terpenoid cyclases/Protein prenyltransferases"/>
    <property type="match status" value="1"/>
</dbReference>
<organism evidence="3 4">
    <name type="scientific">Thermomonospora cellulosilytica</name>
    <dbReference type="NCBI Taxonomy" id="1411118"/>
    <lineage>
        <taxon>Bacteria</taxon>
        <taxon>Bacillati</taxon>
        <taxon>Actinomycetota</taxon>
        <taxon>Actinomycetes</taxon>
        <taxon>Streptosporangiales</taxon>
        <taxon>Thermomonosporaceae</taxon>
        <taxon>Thermomonospora</taxon>
    </lineage>
</organism>
<evidence type="ECO:0000256" key="1">
    <source>
        <dbReference type="SAM" id="Phobius"/>
    </source>
</evidence>
<dbReference type="EMBL" id="JACJII010000001">
    <property type="protein sequence ID" value="MBA9004954.1"/>
    <property type="molecule type" value="Genomic_DNA"/>
</dbReference>
<proteinExistence type="predicted"/>
<evidence type="ECO:0000259" key="2">
    <source>
        <dbReference type="Pfam" id="PF13243"/>
    </source>
</evidence>
<dbReference type="UniPathway" id="UPA00337"/>
<dbReference type="InterPro" id="IPR032696">
    <property type="entry name" value="SQ_cyclase_C"/>
</dbReference>